<accession>A0A2H4YET4</accession>
<name>A0A2H4YET4_9CAUD</name>
<proteinExistence type="predicted"/>
<sequence>MQNATMLIYNIKTFKRALVQYANQIKRNNDSNWEANDAIIDDEGNVEFWIHSYQGEGDFYRAALNLKLFADDRVIEHHLANCKLEIAGK</sequence>
<protein>
    <submittedName>
        <fullName evidence="1">Uncharacterized protein</fullName>
    </submittedName>
</protein>
<evidence type="ECO:0000313" key="1">
    <source>
        <dbReference type="EMBL" id="AUE22688.1"/>
    </source>
</evidence>
<evidence type="ECO:0000313" key="2">
    <source>
        <dbReference type="Proteomes" id="UP000240934"/>
    </source>
</evidence>
<keyword evidence="2" id="KW-1185">Reference proteome</keyword>
<dbReference type="Proteomes" id="UP000240934">
    <property type="component" value="Segment"/>
</dbReference>
<gene>
    <name evidence="1" type="ORF">Ah1_00147</name>
</gene>
<reference evidence="1 2" key="1">
    <citation type="submission" date="2017-10" db="EMBL/GenBank/DDBJ databases">
        <title>Antibacterial composition for extension of chilled fish shelf life and decreasing of risk of food-borne infections, bacteriophage strains for its preparation.</title>
        <authorList>
            <person name="Zulkarneev E.R."/>
            <person name="Aleshkin A.V."/>
            <person name="Rubalsky O.V."/>
            <person name="Kiseleva I.A."/>
            <person name="Rubalskii E.O."/>
            <person name="Lebedev S.N."/>
        </authorList>
    </citation>
    <scope>NUCLEOTIDE SEQUENCE [LARGE SCALE GENOMIC DNA]</scope>
</reference>
<organism evidence="1 2">
    <name type="scientific">Aeromonas phage Ah1</name>
    <dbReference type="NCBI Taxonomy" id="2053701"/>
    <lineage>
        <taxon>Viruses</taxon>
        <taxon>Duplodnaviria</taxon>
        <taxon>Heunggongvirae</taxon>
        <taxon>Uroviricota</taxon>
        <taxon>Caudoviricetes</taxon>
        <taxon>Pantevenvirales</taxon>
        <taxon>Straboviridae</taxon>
        <taxon>Cinqassovirus</taxon>
        <taxon>Cinqassovirus ah1</taxon>
    </lineage>
</organism>
<dbReference type="EMBL" id="MG250483">
    <property type="protein sequence ID" value="AUE22688.1"/>
    <property type="molecule type" value="Genomic_DNA"/>
</dbReference>